<dbReference type="Proteomes" id="UP000824120">
    <property type="component" value="Chromosome 8"/>
</dbReference>
<dbReference type="OrthoDB" id="1306408at2759"/>
<dbReference type="AlphaFoldDB" id="A0A9J5XUR5"/>
<feature type="region of interest" description="Disordered" evidence="1">
    <location>
        <begin position="71"/>
        <end position="115"/>
    </location>
</feature>
<comment type="caution">
    <text evidence="2">The sequence shown here is derived from an EMBL/GenBank/DDBJ whole genome shotgun (WGS) entry which is preliminary data.</text>
</comment>
<evidence type="ECO:0000313" key="2">
    <source>
        <dbReference type="EMBL" id="KAG5591490.1"/>
    </source>
</evidence>
<gene>
    <name evidence="2" type="ORF">H5410_042004</name>
</gene>
<evidence type="ECO:0000256" key="1">
    <source>
        <dbReference type="SAM" id="MobiDB-lite"/>
    </source>
</evidence>
<feature type="compositionally biased region" description="Acidic residues" evidence="1">
    <location>
        <begin position="71"/>
        <end position="84"/>
    </location>
</feature>
<feature type="compositionally biased region" description="Basic and acidic residues" evidence="1">
    <location>
        <begin position="101"/>
        <end position="115"/>
    </location>
</feature>
<name>A0A9J5XUR5_SOLCO</name>
<reference evidence="2 3" key="1">
    <citation type="submission" date="2020-09" db="EMBL/GenBank/DDBJ databases">
        <title>De no assembly of potato wild relative species, Solanum commersonii.</title>
        <authorList>
            <person name="Cho K."/>
        </authorList>
    </citation>
    <scope>NUCLEOTIDE SEQUENCE [LARGE SCALE GENOMIC DNA]</scope>
    <source>
        <strain evidence="2">LZ3.2</strain>
        <tissue evidence="2">Leaf</tissue>
    </source>
</reference>
<protein>
    <submittedName>
        <fullName evidence="2">Uncharacterized protein</fullName>
    </submittedName>
</protein>
<organism evidence="2 3">
    <name type="scientific">Solanum commersonii</name>
    <name type="common">Commerson's wild potato</name>
    <name type="synonym">Commerson's nightshade</name>
    <dbReference type="NCBI Taxonomy" id="4109"/>
    <lineage>
        <taxon>Eukaryota</taxon>
        <taxon>Viridiplantae</taxon>
        <taxon>Streptophyta</taxon>
        <taxon>Embryophyta</taxon>
        <taxon>Tracheophyta</taxon>
        <taxon>Spermatophyta</taxon>
        <taxon>Magnoliopsida</taxon>
        <taxon>eudicotyledons</taxon>
        <taxon>Gunneridae</taxon>
        <taxon>Pentapetalae</taxon>
        <taxon>asterids</taxon>
        <taxon>lamiids</taxon>
        <taxon>Solanales</taxon>
        <taxon>Solanaceae</taxon>
        <taxon>Solanoideae</taxon>
        <taxon>Solaneae</taxon>
        <taxon>Solanum</taxon>
    </lineage>
</organism>
<keyword evidence="3" id="KW-1185">Reference proteome</keyword>
<sequence length="171" mass="19949">MGVESWCTPEYYTWFMMGGILVRSSYEGILGFTNTQRSNQIGMELFNLMHITTTKYQQVTPRSINHLIQAVDDEPNEEMEEVPEEDRRELTEEMEGDSEGYLEHDPRDGEVMHMEDEPTPTIEDAHLEYGSIGFDEREDPNNWEWKVDESPVYHPELFYDGDDDGDDAPAW</sequence>
<proteinExistence type="predicted"/>
<dbReference type="EMBL" id="JACXVP010000008">
    <property type="protein sequence ID" value="KAG5591490.1"/>
    <property type="molecule type" value="Genomic_DNA"/>
</dbReference>
<evidence type="ECO:0000313" key="3">
    <source>
        <dbReference type="Proteomes" id="UP000824120"/>
    </source>
</evidence>
<accession>A0A9J5XUR5</accession>